<evidence type="ECO:0000313" key="14">
    <source>
        <dbReference type="EMBL" id="KAB2615898.1"/>
    </source>
</evidence>
<keyword evidence="6 13" id="KW-0812">Transmembrane</keyword>
<evidence type="ECO:0000256" key="1">
    <source>
        <dbReference type="ARBA" id="ARBA00004236"/>
    </source>
</evidence>
<dbReference type="PANTHER" id="PTHR48063:SF46">
    <property type="entry name" value="LEUCINE-RICH REPEAT-CONTAINING N-TERMINAL PLANT-TYPE DOMAIN-CONTAINING PROTEIN"/>
    <property type="match status" value="1"/>
</dbReference>
<keyword evidence="15" id="KW-1185">Reference proteome</keyword>
<dbReference type="AlphaFoldDB" id="A0A5N5GKL9"/>
<evidence type="ECO:0000256" key="2">
    <source>
        <dbReference type="ARBA" id="ARBA00004479"/>
    </source>
</evidence>
<comment type="caution">
    <text evidence="14">The sequence shown here is derived from an EMBL/GenBank/DDBJ whole genome shotgun (WGS) entry which is preliminary data.</text>
</comment>
<dbReference type="Gene3D" id="3.80.10.10">
    <property type="entry name" value="Ribonuclease Inhibitor"/>
    <property type="match status" value="1"/>
</dbReference>
<evidence type="ECO:0000256" key="10">
    <source>
        <dbReference type="ARBA" id="ARBA00023136"/>
    </source>
</evidence>
<keyword evidence="8" id="KW-0677">Repeat</keyword>
<feature type="transmembrane region" description="Helical" evidence="13">
    <location>
        <begin position="261"/>
        <end position="284"/>
    </location>
</feature>
<keyword evidence="10 13" id="KW-0472">Membrane</keyword>
<evidence type="ECO:0000256" key="4">
    <source>
        <dbReference type="ARBA" id="ARBA00022475"/>
    </source>
</evidence>
<evidence type="ECO:0000256" key="9">
    <source>
        <dbReference type="ARBA" id="ARBA00022989"/>
    </source>
</evidence>
<sequence>MLTDDDMVDIHGFLNLRVLSLARCGLTGQIPGWLSNLQNLEILQLSRNQITGSIPSWLWTLPNLFYVDLSSNQISGEFPKQLCGLPMLMTNASRVDDYELELSIWSFLGGTTIFMPRRMSNFPGMIDLGSNNISGSIPIEIGQLELLRELHLDNNNFLGDIPDQISDLKYLEILNLSLNQLSGKIPWSITSLNFLKSLNVSYNNLQGQIPTGTQIQSFDASAFKGNPKLYGAPFPNVCREIDVDNKKKVNQDAENEHNELLWFYSFAALGFIVGFWGVCGSLVLKKTWRYTYFRFLDNVQDSLYVKVAACMARMERRLRD</sequence>
<evidence type="ECO:0000256" key="5">
    <source>
        <dbReference type="ARBA" id="ARBA00022614"/>
    </source>
</evidence>
<evidence type="ECO:0000256" key="13">
    <source>
        <dbReference type="SAM" id="Phobius"/>
    </source>
</evidence>
<reference evidence="14 15" key="1">
    <citation type="submission" date="2019-09" db="EMBL/GenBank/DDBJ databases">
        <authorList>
            <person name="Ou C."/>
        </authorList>
    </citation>
    <scope>NUCLEOTIDE SEQUENCE [LARGE SCALE GENOMIC DNA]</scope>
    <source>
        <strain evidence="14">S2</strain>
        <tissue evidence="14">Leaf</tissue>
    </source>
</reference>
<comment type="similarity">
    <text evidence="3">Belongs to the RLP family.</text>
</comment>
<organism evidence="14 15">
    <name type="scientific">Pyrus ussuriensis x Pyrus communis</name>
    <dbReference type="NCBI Taxonomy" id="2448454"/>
    <lineage>
        <taxon>Eukaryota</taxon>
        <taxon>Viridiplantae</taxon>
        <taxon>Streptophyta</taxon>
        <taxon>Embryophyta</taxon>
        <taxon>Tracheophyta</taxon>
        <taxon>Spermatophyta</taxon>
        <taxon>Magnoliopsida</taxon>
        <taxon>eudicotyledons</taxon>
        <taxon>Gunneridae</taxon>
        <taxon>Pentapetalae</taxon>
        <taxon>rosids</taxon>
        <taxon>fabids</taxon>
        <taxon>Rosales</taxon>
        <taxon>Rosaceae</taxon>
        <taxon>Amygdaloideae</taxon>
        <taxon>Maleae</taxon>
        <taxon>Pyrus</taxon>
    </lineage>
</organism>
<proteinExistence type="inferred from homology"/>
<name>A0A5N5GKL9_9ROSA</name>
<dbReference type="Proteomes" id="UP000327157">
    <property type="component" value="Chromosome 3"/>
</dbReference>
<gene>
    <name evidence="14" type="ORF">D8674_022486</name>
</gene>
<reference evidence="14 15" key="3">
    <citation type="submission" date="2019-11" db="EMBL/GenBank/DDBJ databases">
        <title>A de novo genome assembly of a pear dwarfing rootstock.</title>
        <authorList>
            <person name="Wang F."/>
            <person name="Wang J."/>
            <person name="Li S."/>
            <person name="Zhang Y."/>
            <person name="Fang M."/>
            <person name="Ma L."/>
            <person name="Zhao Y."/>
            <person name="Jiang S."/>
        </authorList>
    </citation>
    <scope>NUCLEOTIDE SEQUENCE [LARGE SCALE GENOMIC DNA]</scope>
    <source>
        <strain evidence="14">S2</strain>
        <tissue evidence="14">Leaf</tissue>
    </source>
</reference>
<evidence type="ECO:0000256" key="8">
    <source>
        <dbReference type="ARBA" id="ARBA00022737"/>
    </source>
</evidence>
<evidence type="ECO:0000256" key="6">
    <source>
        <dbReference type="ARBA" id="ARBA00022692"/>
    </source>
</evidence>
<dbReference type="Pfam" id="PF13855">
    <property type="entry name" value="LRR_8"/>
    <property type="match status" value="2"/>
</dbReference>
<keyword evidence="7" id="KW-0732">Signal</keyword>
<keyword evidence="4" id="KW-1003">Cell membrane</keyword>
<dbReference type="InterPro" id="IPR046956">
    <property type="entry name" value="RLP23-like"/>
</dbReference>
<evidence type="ECO:0000256" key="7">
    <source>
        <dbReference type="ARBA" id="ARBA00022729"/>
    </source>
</evidence>
<evidence type="ECO:0000256" key="12">
    <source>
        <dbReference type="ARBA" id="ARBA00023180"/>
    </source>
</evidence>
<evidence type="ECO:0000256" key="11">
    <source>
        <dbReference type="ARBA" id="ARBA00023170"/>
    </source>
</evidence>
<dbReference type="InterPro" id="IPR001611">
    <property type="entry name" value="Leu-rich_rpt"/>
</dbReference>
<keyword evidence="9 13" id="KW-1133">Transmembrane helix</keyword>
<keyword evidence="12" id="KW-0325">Glycoprotein</keyword>
<protein>
    <submittedName>
        <fullName evidence="14">Receptor-like protein 2</fullName>
    </submittedName>
</protein>
<keyword evidence="5" id="KW-0433">Leucine-rich repeat</keyword>
<evidence type="ECO:0000313" key="15">
    <source>
        <dbReference type="Proteomes" id="UP000327157"/>
    </source>
</evidence>
<dbReference type="FunFam" id="3.80.10.10:FF:000213">
    <property type="entry name" value="Tyrosine-sulfated glycopeptide receptor 1"/>
    <property type="match status" value="1"/>
</dbReference>
<evidence type="ECO:0000256" key="3">
    <source>
        <dbReference type="ARBA" id="ARBA00009592"/>
    </source>
</evidence>
<dbReference type="OrthoDB" id="1734423at2759"/>
<accession>A0A5N5GKL9</accession>
<dbReference type="InterPro" id="IPR032675">
    <property type="entry name" value="LRR_dom_sf"/>
</dbReference>
<comment type="subcellular location">
    <subcellularLocation>
        <location evidence="1">Cell membrane</location>
    </subcellularLocation>
    <subcellularLocation>
        <location evidence="2">Membrane</location>
        <topology evidence="2">Single-pass type I membrane protein</topology>
    </subcellularLocation>
</comment>
<dbReference type="GO" id="GO:0005886">
    <property type="term" value="C:plasma membrane"/>
    <property type="evidence" value="ECO:0007669"/>
    <property type="project" value="UniProtKB-SubCell"/>
</dbReference>
<dbReference type="PANTHER" id="PTHR48063">
    <property type="entry name" value="LRR RECEPTOR-LIKE KINASE"/>
    <property type="match status" value="1"/>
</dbReference>
<keyword evidence="11 14" id="KW-0675">Receptor</keyword>
<dbReference type="SUPFAM" id="SSF52058">
    <property type="entry name" value="L domain-like"/>
    <property type="match status" value="1"/>
</dbReference>
<reference evidence="15" key="2">
    <citation type="submission" date="2019-10" db="EMBL/GenBank/DDBJ databases">
        <title>A de novo genome assembly of a pear dwarfing rootstock.</title>
        <authorList>
            <person name="Wang F."/>
            <person name="Wang J."/>
            <person name="Li S."/>
            <person name="Zhang Y."/>
            <person name="Fang M."/>
            <person name="Ma L."/>
            <person name="Zhao Y."/>
            <person name="Jiang S."/>
        </authorList>
    </citation>
    <scope>NUCLEOTIDE SEQUENCE [LARGE SCALE GENOMIC DNA]</scope>
</reference>
<dbReference type="EMBL" id="SMOL01000402">
    <property type="protein sequence ID" value="KAB2615898.1"/>
    <property type="molecule type" value="Genomic_DNA"/>
</dbReference>